<sequence>MGIFLAEAVFWIPFPPYLFGRVIRQINFIGVRTTLVILLTGTFTGMVLALQIYFTLSEFGAESRLGPIVALSLIKELGPVICALMVTGRAGSALAAEIGIMRITEQIDALDTMALNPYKYLIVPNLIAGIISLPLLNFIFVFVGIWGGYTVGVGLMGLSSGTYFGGIRDFVDSADILEGIYKSLSFGILITWISCYKGYFTGYGAEGVSKSTTQAVVLSSVTILIWNYFLTSILVA</sequence>
<feature type="transmembrane region" description="Helical" evidence="7">
    <location>
        <begin position="179"/>
        <end position="200"/>
    </location>
</feature>
<reference evidence="8 9" key="1">
    <citation type="submission" date="2014-10" db="EMBL/GenBank/DDBJ databases">
        <title>Draft genome of anammox bacterium scalindua brodae, obtained using differential coverage binning of sequence data from two enrichment reactors.</title>
        <authorList>
            <person name="Speth D.R."/>
            <person name="Russ L."/>
            <person name="Kartal B."/>
            <person name="Op den Camp H.J."/>
            <person name="Dutilh B.E."/>
            <person name="Jetten M.S."/>
        </authorList>
    </citation>
    <scope>NUCLEOTIDE SEQUENCE [LARGE SCALE GENOMIC DNA]</scope>
    <source>
        <strain evidence="8">RU1</strain>
    </source>
</reference>
<dbReference type="NCBIfam" id="TIGR00056">
    <property type="entry name" value="MlaE family lipid ABC transporter permease subunit"/>
    <property type="match status" value="1"/>
</dbReference>
<accession>A0A0B0EJ39</accession>
<dbReference type="GO" id="GO:0005548">
    <property type="term" value="F:phospholipid transporter activity"/>
    <property type="evidence" value="ECO:0007669"/>
    <property type="project" value="TreeGrafter"/>
</dbReference>
<dbReference type="InterPro" id="IPR003453">
    <property type="entry name" value="ABC_MlaE_roteobac"/>
</dbReference>
<dbReference type="Proteomes" id="UP000030652">
    <property type="component" value="Unassembled WGS sequence"/>
</dbReference>
<protein>
    <submittedName>
        <fullName evidence="8">ABC-transporter, permease</fullName>
    </submittedName>
</protein>
<feature type="transmembrane region" description="Helical" evidence="7">
    <location>
        <begin position="212"/>
        <end position="235"/>
    </location>
</feature>
<keyword evidence="6 7" id="KW-0472">Membrane</keyword>
<feature type="transmembrane region" description="Helical" evidence="7">
    <location>
        <begin position="34"/>
        <end position="57"/>
    </location>
</feature>
<evidence type="ECO:0000256" key="3">
    <source>
        <dbReference type="ARBA" id="ARBA00022448"/>
    </source>
</evidence>
<dbReference type="Pfam" id="PF02405">
    <property type="entry name" value="MlaE"/>
    <property type="match status" value="1"/>
</dbReference>
<name>A0A0B0EJ39_9BACT</name>
<dbReference type="eggNOG" id="COG0767">
    <property type="taxonomic scope" value="Bacteria"/>
</dbReference>
<feature type="transmembrane region" description="Helical" evidence="7">
    <location>
        <begin position="77"/>
        <end position="100"/>
    </location>
</feature>
<evidence type="ECO:0000256" key="5">
    <source>
        <dbReference type="ARBA" id="ARBA00022989"/>
    </source>
</evidence>
<evidence type="ECO:0000313" key="8">
    <source>
        <dbReference type="EMBL" id="KHE92599.1"/>
    </source>
</evidence>
<comment type="subcellular location">
    <subcellularLocation>
        <location evidence="1">Membrane</location>
        <topology evidence="1">Multi-pass membrane protein</topology>
    </subcellularLocation>
</comment>
<dbReference type="InterPro" id="IPR030802">
    <property type="entry name" value="Permease_MalE"/>
</dbReference>
<proteinExistence type="inferred from homology"/>
<keyword evidence="5 7" id="KW-1133">Transmembrane helix</keyword>
<feature type="transmembrane region" description="Helical" evidence="7">
    <location>
        <begin position="121"/>
        <end position="143"/>
    </location>
</feature>
<gene>
    <name evidence="8" type="ORF">SCABRO_01632</name>
</gene>
<evidence type="ECO:0000256" key="6">
    <source>
        <dbReference type="ARBA" id="ARBA00023136"/>
    </source>
</evidence>
<dbReference type="GO" id="GO:0043190">
    <property type="term" value="C:ATP-binding cassette (ABC) transporter complex"/>
    <property type="evidence" value="ECO:0007669"/>
    <property type="project" value="InterPro"/>
</dbReference>
<keyword evidence="3" id="KW-0813">Transport</keyword>
<keyword evidence="4 7" id="KW-0812">Transmembrane</keyword>
<comment type="caution">
    <text evidence="8">The sequence shown here is derived from an EMBL/GenBank/DDBJ whole genome shotgun (WGS) entry which is preliminary data.</text>
</comment>
<dbReference type="PATRIC" id="fig|237368.3.peg.1781"/>
<evidence type="ECO:0000256" key="7">
    <source>
        <dbReference type="RuleBase" id="RU362044"/>
    </source>
</evidence>
<organism evidence="8 9">
    <name type="scientific">Candidatus Scalindua brodae</name>
    <dbReference type="NCBI Taxonomy" id="237368"/>
    <lineage>
        <taxon>Bacteria</taxon>
        <taxon>Pseudomonadati</taxon>
        <taxon>Planctomycetota</taxon>
        <taxon>Candidatus Brocadiia</taxon>
        <taxon>Candidatus Brocadiales</taxon>
        <taxon>Candidatus Scalinduaceae</taxon>
        <taxon>Candidatus Scalindua</taxon>
    </lineage>
</organism>
<dbReference type="EMBL" id="JRYO01000115">
    <property type="protein sequence ID" value="KHE92599.1"/>
    <property type="molecule type" value="Genomic_DNA"/>
</dbReference>
<evidence type="ECO:0000256" key="2">
    <source>
        <dbReference type="ARBA" id="ARBA00007556"/>
    </source>
</evidence>
<dbReference type="PANTHER" id="PTHR30188">
    <property type="entry name" value="ABC TRANSPORTER PERMEASE PROTEIN-RELATED"/>
    <property type="match status" value="1"/>
</dbReference>
<comment type="similarity">
    <text evidence="2 7">Belongs to the MlaE permease family.</text>
</comment>
<dbReference type="AlphaFoldDB" id="A0A0B0EJ39"/>
<dbReference type="PANTHER" id="PTHR30188:SF4">
    <property type="entry name" value="PROTEIN TRIGALACTOSYLDIACYLGLYCEROL 1, CHLOROPLASTIC"/>
    <property type="match status" value="1"/>
</dbReference>
<evidence type="ECO:0000256" key="4">
    <source>
        <dbReference type="ARBA" id="ARBA00022692"/>
    </source>
</evidence>
<evidence type="ECO:0000313" key="9">
    <source>
        <dbReference type="Proteomes" id="UP000030652"/>
    </source>
</evidence>
<evidence type="ECO:0000256" key="1">
    <source>
        <dbReference type="ARBA" id="ARBA00004141"/>
    </source>
</evidence>
<feature type="transmembrane region" description="Helical" evidence="7">
    <location>
        <begin position="149"/>
        <end position="167"/>
    </location>
</feature>